<dbReference type="OrthoDB" id="9351330at2759"/>
<dbReference type="Proteomes" id="UP000190648">
    <property type="component" value="Unassembled WGS sequence"/>
</dbReference>
<evidence type="ECO:0000313" key="2">
    <source>
        <dbReference type="Proteomes" id="UP000190648"/>
    </source>
</evidence>
<dbReference type="EMBL" id="LSYS01009367">
    <property type="protein sequence ID" value="OPJ66528.1"/>
    <property type="molecule type" value="Genomic_DNA"/>
</dbReference>
<name>A0A1V4J2Q4_PATFA</name>
<proteinExistence type="predicted"/>
<sequence>MRAHNDVVTIDGGVCNYVIFHLDHPQLEQPFRTRGRKGSTSSQCWTHGNTGHGQRIRVFPNGALGFHVVGKEFSCPGPVFRKFLASEFQQDAVEAFKEIMELTGGSIFLNLRQSQNTSSRFSIQAQMDYIRDCPKCTSN</sequence>
<keyword evidence="2" id="KW-1185">Reference proteome</keyword>
<dbReference type="AlphaFoldDB" id="A0A1V4J2Q4"/>
<organism evidence="1 2">
    <name type="scientific">Patagioenas fasciata monilis</name>
    <dbReference type="NCBI Taxonomy" id="372326"/>
    <lineage>
        <taxon>Eukaryota</taxon>
        <taxon>Metazoa</taxon>
        <taxon>Chordata</taxon>
        <taxon>Craniata</taxon>
        <taxon>Vertebrata</taxon>
        <taxon>Euteleostomi</taxon>
        <taxon>Archelosauria</taxon>
        <taxon>Archosauria</taxon>
        <taxon>Dinosauria</taxon>
        <taxon>Saurischia</taxon>
        <taxon>Theropoda</taxon>
        <taxon>Coelurosauria</taxon>
        <taxon>Aves</taxon>
        <taxon>Neognathae</taxon>
        <taxon>Neoaves</taxon>
        <taxon>Columbimorphae</taxon>
        <taxon>Columbiformes</taxon>
        <taxon>Columbidae</taxon>
        <taxon>Patagioenas</taxon>
    </lineage>
</organism>
<accession>A0A1V4J2Q4</accession>
<protein>
    <submittedName>
        <fullName evidence="1">Uncharacterized protein</fullName>
    </submittedName>
</protein>
<reference evidence="1 2" key="1">
    <citation type="submission" date="2016-02" db="EMBL/GenBank/DDBJ databases">
        <title>Band-tailed pigeon sequencing and assembly.</title>
        <authorList>
            <person name="Soares A.E."/>
            <person name="Novak B.J."/>
            <person name="Rice E.S."/>
            <person name="O'Connell B."/>
            <person name="Chang D."/>
            <person name="Weber S."/>
            <person name="Shapiro B."/>
        </authorList>
    </citation>
    <scope>NUCLEOTIDE SEQUENCE [LARGE SCALE GENOMIC DNA]</scope>
    <source>
        <strain evidence="1">BTP2013</strain>
        <tissue evidence="1">Blood</tissue>
    </source>
</reference>
<gene>
    <name evidence="1" type="ORF">AV530_016571</name>
</gene>
<comment type="caution">
    <text evidence="1">The sequence shown here is derived from an EMBL/GenBank/DDBJ whole genome shotgun (WGS) entry which is preliminary data.</text>
</comment>
<evidence type="ECO:0000313" key="1">
    <source>
        <dbReference type="EMBL" id="OPJ66528.1"/>
    </source>
</evidence>